<keyword evidence="1" id="KW-0812">Transmembrane</keyword>
<keyword evidence="1" id="KW-1133">Transmembrane helix</keyword>
<evidence type="ECO:0000256" key="1">
    <source>
        <dbReference type="SAM" id="Phobius"/>
    </source>
</evidence>
<proteinExistence type="predicted"/>
<sequence>MVAYGVPVIHQSLATAPLDIKEAIDWLIRIGGKDMKGDGDDKCSELIQVLKATVMVDCRPSDKADYVNGLESILNTLFCHLFEFVGYHSNGGATTPCNISGSGIARRSGQCILKDIDSKGFLECCKGDSGTCTSMCKCCTDGTTANVNCDPRVCPINSILQCPIPMTGMCGENGDRPPNGSSVDCKLCCILSFLETCLVEGEELNNSSFKCKRCNGGHKLHGSCHKDCKCQHEQVISKVACRINCLIQLATTLNTVYIHRDVPMCTVCQNCKTCGRSCQPCRQCTIAQQSAGQHCGKCKRGECCAENEERSGKCQPQCQNCQTCSSFRNSKHFWLGLARLINCCAKCRVCNKQGTAEHFDDCSECDNCEQESCDVGCRNRKEFGKLVSELFYYMAYNFGDVAYALRGLISSTKDSCCNENTESTLCRCHTICCGTCKANGNICKDCKLYCICCVDRKDKGSCVCNNQCSEKLELLLRPALSGYISAYDYKKATWENLCTKANGDNKGKCSDQCTESCQCSSTDCPAEGCCTHCPKRKCAMIFCMVVPAIYRFFDYINHQIDAELGDGSVNPTSQWASALIDGDMQLGEFLRSCGYASKRLQSKIGCHLLDGNHNASNSSCLSTEHKPGNLHKLIESCGKVNKVIVKALHLFNHPSNVSEPYRKPTSIREKVLWLCGLPYSDVFDGLQNTLRKSMPHLHSSHSIMGLSLRMSAFTFHIFEDSSQSIWEYITQGFKLPGGSHYLYYTPDTIRLLWDIYDAVYAVTCAMVFMNKQCSVSSIKCGWEECKFGSNVETSTVDGNTCKCPSTCKGTCDHCTTNCNACQPGIRCVCCCPYCEQRPDNCLCLVRFITDNGSMTNEAVPSAFLNGRYGPMGFRQSGLRKVEMSGAALYNCMSGILMDDHALFSRLLECLMIARAGVPENLSDYYALFLGLGMRLQMESKEYVGNHKAFAVLFKRNMRDTFFGADDAIMESVVAAVHKLYKEESSHTSRAGATHNGSFHNASDLASLYGCYTGNACVGYMYSLSSGPYELLSRYPHAAVGESAGLFIKWVFCGATSLYNLMSHLRAEVNMLECCHKSSSCTCHSTNTSTCACKDCNCFCQHVSSGCFCGAIVMCKNIHPLLYQFGFTFHEPDMWSSQKRKCKDFSDALGRFLGPESMLRRLMEAIENFLWHIRMPFCIAFMTLWSTAFCFLMYVFIGHLDRLGIRSRWLSQKQLTHPLQFIMRTMVKPMGSGSVVI</sequence>
<gene>
    <name evidence="2" type="ORF">BgAZ_402800</name>
</gene>
<protein>
    <submittedName>
        <fullName evidence="2">Variant erythrocyte surface antigen</fullName>
    </submittedName>
</protein>
<dbReference type="EMBL" id="JAVEPI010000004">
    <property type="protein sequence ID" value="KAK1442250.1"/>
    <property type="molecule type" value="Genomic_DNA"/>
</dbReference>
<keyword evidence="3" id="KW-1185">Reference proteome</keyword>
<dbReference type="Proteomes" id="UP001230268">
    <property type="component" value="Unassembled WGS sequence"/>
</dbReference>
<accession>A0AAD8LGL6</accession>
<comment type="caution">
    <text evidence="2">The sequence shown here is derived from an EMBL/GenBank/DDBJ whole genome shotgun (WGS) entry which is preliminary data.</text>
</comment>
<dbReference type="AlphaFoldDB" id="A0AAD8LGL6"/>
<keyword evidence="1" id="KW-0472">Membrane</keyword>
<evidence type="ECO:0000313" key="2">
    <source>
        <dbReference type="EMBL" id="KAK1442250.1"/>
    </source>
</evidence>
<organism evidence="2 3">
    <name type="scientific">Babesia gibsoni</name>
    <dbReference type="NCBI Taxonomy" id="33632"/>
    <lineage>
        <taxon>Eukaryota</taxon>
        <taxon>Sar</taxon>
        <taxon>Alveolata</taxon>
        <taxon>Apicomplexa</taxon>
        <taxon>Aconoidasida</taxon>
        <taxon>Piroplasmida</taxon>
        <taxon>Babesiidae</taxon>
        <taxon>Babesia</taxon>
    </lineage>
</organism>
<evidence type="ECO:0000313" key="3">
    <source>
        <dbReference type="Proteomes" id="UP001230268"/>
    </source>
</evidence>
<reference evidence="2" key="1">
    <citation type="submission" date="2023-08" db="EMBL/GenBank/DDBJ databases">
        <title>Draft sequence of the Babesia gibsoni genome.</title>
        <authorList>
            <person name="Yamagishi J.Y."/>
            <person name="Xuan X.X."/>
        </authorList>
    </citation>
    <scope>NUCLEOTIDE SEQUENCE</scope>
    <source>
        <strain evidence="2">Azabu</strain>
    </source>
</reference>
<feature type="transmembrane region" description="Helical" evidence="1">
    <location>
        <begin position="1168"/>
        <end position="1196"/>
    </location>
</feature>
<name>A0AAD8LGL6_BABGI</name>